<dbReference type="SMART" id="SM00387">
    <property type="entry name" value="HATPase_c"/>
    <property type="match status" value="1"/>
</dbReference>
<comment type="caution">
    <text evidence="10">The sequence shown here is derived from an EMBL/GenBank/DDBJ whole genome shotgun (WGS) entry which is preliminary data.</text>
</comment>
<evidence type="ECO:0000313" key="10">
    <source>
        <dbReference type="EMBL" id="PLS03186.1"/>
    </source>
</evidence>
<name>A0A2N5HCE0_9BACI</name>
<dbReference type="SUPFAM" id="SSF55874">
    <property type="entry name" value="ATPase domain of HSP90 chaperone/DNA topoisomerase II/histidine kinase"/>
    <property type="match status" value="1"/>
</dbReference>
<dbReference type="Proteomes" id="UP000234950">
    <property type="component" value="Unassembled WGS sequence"/>
</dbReference>
<reference evidence="10 11" key="1">
    <citation type="submission" date="2017-11" db="EMBL/GenBank/DDBJ databases">
        <title>Comparitive Functional Genomics of Dry Heat Resistant strains isolated from the Viking Spacecraft.</title>
        <authorList>
            <person name="Seuylemezian A."/>
            <person name="Cooper K."/>
            <person name="Vaishampayan P."/>
        </authorList>
    </citation>
    <scope>NUCLEOTIDE SEQUENCE [LARGE SCALE GENOMIC DNA]</scope>
    <source>
        <strain evidence="10 11">V32-6</strain>
    </source>
</reference>
<dbReference type="InterPro" id="IPR004358">
    <property type="entry name" value="Sig_transdc_His_kin-like_C"/>
</dbReference>
<dbReference type="EMBL" id="PGVE01000063">
    <property type="protein sequence ID" value="PLS03186.1"/>
    <property type="molecule type" value="Genomic_DNA"/>
</dbReference>
<keyword evidence="8" id="KW-0902">Two-component regulatory system</keyword>
<evidence type="ECO:0000256" key="7">
    <source>
        <dbReference type="ARBA" id="ARBA00022840"/>
    </source>
</evidence>
<dbReference type="InterPro" id="IPR003594">
    <property type="entry name" value="HATPase_dom"/>
</dbReference>
<dbReference type="InterPro" id="IPR036097">
    <property type="entry name" value="HisK_dim/P_sf"/>
</dbReference>
<dbReference type="SMART" id="SM00388">
    <property type="entry name" value="HisKA"/>
    <property type="match status" value="1"/>
</dbReference>
<dbReference type="InterPro" id="IPR003661">
    <property type="entry name" value="HisK_dim/P_dom"/>
</dbReference>
<dbReference type="Pfam" id="PF00512">
    <property type="entry name" value="HisKA"/>
    <property type="match status" value="1"/>
</dbReference>
<protein>
    <recommendedName>
        <fullName evidence="2">histidine kinase</fullName>
        <ecNumber evidence="2">2.7.13.3</ecNumber>
    </recommendedName>
</protein>
<dbReference type="PANTHER" id="PTHR43065">
    <property type="entry name" value="SENSOR HISTIDINE KINASE"/>
    <property type="match status" value="1"/>
</dbReference>
<evidence type="ECO:0000313" key="11">
    <source>
        <dbReference type="Proteomes" id="UP000234950"/>
    </source>
</evidence>
<dbReference type="EC" id="2.7.13.3" evidence="2"/>
<evidence type="ECO:0000256" key="3">
    <source>
        <dbReference type="ARBA" id="ARBA00022553"/>
    </source>
</evidence>
<keyword evidence="5" id="KW-0547">Nucleotide-binding</keyword>
<sequence>MMVAPLQVCKLAALDMDHRQHLEKQAVSIAHEIRNPLTTIKGFIQLLKPDLKEIGKEYYVDVMIEELDRVNQIINEFLNAGKPQHPLAQKTSLNKLIKDMAVLYEGEAILRDIRLSTSTAGDDVVQNIPTNQLKQVIMNLMKNAMEAIEDQCEREIYLSASVQNEFATIVIKDNGCGMSEEARALLYIPFFSTKEKGTGLGLSVCKEIIDRLGGSIHVDSSQGKGTIFTISFPLRLS</sequence>
<evidence type="ECO:0000256" key="6">
    <source>
        <dbReference type="ARBA" id="ARBA00022777"/>
    </source>
</evidence>
<evidence type="ECO:0000256" key="1">
    <source>
        <dbReference type="ARBA" id="ARBA00000085"/>
    </source>
</evidence>
<dbReference type="Pfam" id="PF02518">
    <property type="entry name" value="HATPase_c"/>
    <property type="match status" value="1"/>
</dbReference>
<accession>A0A2N5HCE0</accession>
<proteinExistence type="predicted"/>
<dbReference type="GO" id="GO:0005524">
    <property type="term" value="F:ATP binding"/>
    <property type="evidence" value="ECO:0007669"/>
    <property type="project" value="UniProtKB-KW"/>
</dbReference>
<dbReference type="Gene3D" id="1.10.287.130">
    <property type="match status" value="1"/>
</dbReference>
<dbReference type="CDD" id="cd00082">
    <property type="entry name" value="HisKA"/>
    <property type="match status" value="1"/>
</dbReference>
<evidence type="ECO:0000256" key="5">
    <source>
        <dbReference type="ARBA" id="ARBA00022741"/>
    </source>
</evidence>
<comment type="catalytic activity">
    <reaction evidence="1">
        <text>ATP + protein L-histidine = ADP + protein N-phospho-L-histidine.</text>
        <dbReference type="EC" id="2.7.13.3"/>
    </reaction>
</comment>
<dbReference type="InterPro" id="IPR036890">
    <property type="entry name" value="HATPase_C_sf"/>
</dbReference>
<dbReference type="OrthoDB" id="9815750at2"/>
<organism evidence="10 11">
    <name type="scientific">Neobacillus cucumis</name>
    <dbReference type="NCBI Taxonomy" id="1740721"/>
    <lineage>
        <taxon>Bacteria</taxon>
        <taxon>Bacillati</taxon>
        <taxon>Bacillota</taxon>
        <taxon>Bacilli</taxon>
        <taxon>Bacillales</taxon>
        <taxon>Bacillaceae</taxon>
        <taxon>Neobacillus</taxon>
    </lineage>
</organism>
<evidence type="ECO:0000259" key="9">
    <source>
        <dbReference type="PROSITE" id="PS50109"/>
    </source>
</evidence>
<keyword evidence="3" id="KW-0597">Phosphoprotein</keyword>
<evidence type="ECO:0000256" key="4">
    <source>
        <dbReference type="ARBA" id="ARBA00022679"/>
    </source>
</evidence>
<keyword evidence="6" id="KW-0418">Kinase</keyword>
<dbReference type="SUPFAM" id="SSF47384">
    <property type="entry name" value="Homodimeric domain of signal transducing histidine kinase"/>
    <property type="match status" value="1"/>
</dbReference>
<gene>
    <name evidence="10" type="ORF">CVD27_16135</name>
</gene>
<evidence type="ECO:0000256" key="2">
    <source>
        <dbReference type="ARBA" id="ARBA00012438"/>
    </source>
</evidence>
<evidence type="ECO:0000256" key="8">
    <source>
        <dbReference type="ARBA" id="ARBA00023012"/>
    </source>
</evidence>
<keyword evidence="4" id="KW-0808">Transferase</keyword>
<dbReference type="PRINTS" id="PR00344">
    <property type="entry name" value="BCTRLSENSOR"/>
</dbReference>
<keyword evidence="11" id="KW-1185">Reference proteome</keyword>
<dbReference type="PROSITE" id="PS50109">
    <property type="entry name" value="HIS_KIN"/>
    <property type="match status" value="1"/>
</dbReference>
<dbReference type="AlphaFoldDB" id="A0A2N5HCE0"/>
<keyword evidence="7" id="KW-0067">ATP-binding</keyword>
<feature type="domain" description="Histidine kinase" evidence="9">
    <location>
        <begin position="28"/>
        <end position="236"/>
    </location>
</feature>
<dbReference type="GO" id="GO:0000155">
    <property type="term" value="F:phosphorelay sensor kinase activity"/>
    <property type="evidence" value="ECO:0007669"/>
    <property type="project" value="InterPro"/>
</dbReference>
<dbReference type="Gene3D" id="3.30.565.10">
    <property type="entry name" value="Histidine kinase-like ATPase, C-terminal domain"/>
    <property type="match status" value="1"/>
</dbReference>
<dbReference type="InterPro" id="IPR005467">
    <property type="entry name" value="His_kinase_dom"/>
</dbReference>
<dbReference type="PANTHER" id="PTHR43065:SF46">
    <property type="entry name" value="C4-DICARBOXYLATE TRANSPORT SENSOR PROTEIN DCTB"/>
    <property type="match status" value="1"/>
</dbReference>